<dbReference type="InterPro" id="IPR023393">
    <property type="entry name" value="START-like_dom_sf"/>
</dbReference>
<evidence type="ECO:0000313" key="2">
    <source>
        <dbReference type="Proteomes" id="UP001056384"/>
    </source>
</evidence>
<accession>A0A9Q9EGZ7</accession>
<dbReference type="EMBL" id="CP099419">
    <property type="protein sequence ID" value="USW49367.1"/>
    <property type="molecule type" value="Genomic_DNA"/>
</dbReference>
<sequence>MVVIYASATASVNPADAEDSDVLSRSECWAALERICRDPVPHIDQISACRVVHESKDVDGHLKGLTRMIKGEGSHGEVEEVAILKRPVMIEFEFPKTGSFITSILAPGSGGKKAKDLYLTQMYEWHCPEIKEGSQDHWDRQAEYFQMAMDIVGHTVEEVQKMKKDGVLKDV</sequence>
<dbReference type="SUPFAM" id="SSF55961">
    <property type="entry name" value="Bet v1-like"/>
    <property type="match status" value="1"/>
</dbReference>
<proteinExistence type="predicted"/>
<protein>
    <submittedName>
        <fullName evidence="1">Acetylaranotin biosynthesis cluster protein L</fullName>
    </submittedName>
</protein>
<dbReference type="InterPro" id="IPR015075">
    <property type="entry name" value="AtaL"/>
</dbReference>
<dbReference type="Gene3D" id="3.30.530.20">
    <property type="match status" value="1"/>
</dbReference>
<dbReference type="OrthoDB" id="2320332at2759"/>
<evidence type="ECO:0000313" key="1">
    <source>
        <dbReference type="EMBL" id="USW49367.1"/>
    </source>
</evidence>
<name>A0A9Q9EGZ7_9PEZI</name>
<dbReference type="AlphaFoldDB" id="A0A9Q9EGZ7"/>
<dbReference type="Pfam" id="PF08982">
    <property type="entry name" value="AtaL"/>
    <property type="match status" value="1"/>
</dbReference>
<gene>
    <name evidence="1" type="ORF">Slin15195_G026860</name>
</gene>
<dbReference type="Proteomes" id="UP001056384">
    <property type="component" value="Chromosome 2"/>
</dbReference>
<organism evidence="1 2">
    <name type="scientific">Septoria linicola</name>
    <dbReference type="NCBI Taxonomy" id="215465"/>
    <lineage>
        <taxon>Eukaryota</taxon>
        <taxon>Fungi</taxon>
        <taxon>Dikarya</taxon>
        <taxon>Ascomycota</taxon>
        <taxon>Pezizomycotina</taxon>
        <taxon>Dothideomycetes</taxon>
        <taxon>Dothideomycetidae</taxon>
        <taxon>Mycosphaerellales</taxon>
        <taxon>Mycosphaerellaceae</taxon>
        <taxon>Septoria</taxon>
    </lineage>
</organism>
<reference evidence="1" key="1">
    <citation type="submission" date="2022-06" db="EMBL/GenBank/DDBJ databases">
        <title>Complete genome sequences of two strains of the flax pathogen Septoria linicola.</title>
        <authorList>
            <person name="Lapalu N."/>
            <person name="Simon A."/>
            <person name="Demenou B."/>
            <person name="Paumier D."/>
            <person name="Guillot M.-P."/>
            <person name="Gout L."/>
            <person name="Valade R."/>
        </authorList>
    </citation>
    <scope>NUCLEOTIDE SEQUENCE</scope>
    <source>
        <strain evidence="1">SE15195</strain>
    </source>
</reference>
<keyword evidence="2" id="KW-1185">Reference proteome</keyword>